<dbReference type="Gene3D" id="2.40.10.270">
    <property type="entry name" value="Bacteriophage SPP1 head-tail adaptor protein"/>
    <property type="match status" value="1"/>
</dbReference>
<proteinExistence type="predicted"/>
<dbReference type="HOGENOM" id="CLU_147810_1_0_5"/>
<evidence type="ECO:0000313" key="1">
    <source>
        <dbReference type="EMBL" id="AHB49043.1"/>
    </source>
</evidence>
<keyword evidence="2" id="KW-1185">Reference proteome</keyword>
<name>V5SEU0_9HYPH</name>
<dbReference type="STRING" id="1029756.W911_12510"/>
<sequence length="109" mass="12249">MTRVSFGEMRHRLGLEEPVDTADGGGGATRVWSLVAEVWGAVEPLSGSERIEANGIQGRVSHEIWVRHRAGLGPHMRFKMGTRIFEIRAVIDSGERRRVMRCLVEERVP</sequence>
<gene>
    <name evidence="1" type="ORF">W911_12510</name>
</gene>
<dbReference type="Pfam" id="PF05521">
    <property type="entry name" value="Phage_HCP"/>
    <property type="match status" value="1"/>
</dbReference>
<evidence type="ECO:0000313" key="2">
    <source>
        <dbReference type="Proteomes" id="UP000018542"/>
    </source>
</evidence>
<dbReference type="KEGG" id="hni:W911_12510"/>
<dbReference type="NCBIfam" id="TIGR01563">
    <property type="entry name" value="gp16_SPP1"/>
    <property type="match status" value="1"/>
</dbReference>
<dbReference type="Proteomes" id="UP000018542">
    <property type="component" value="Chromosome"/>
</dbReference>
<dbReference type="InterPro" id="IPR008767">
    <property type="entry name" value="Phage_SPP1_head-tail_adaptor"/>
</dbReference>
<organism evidence="1 2">
    <name type="scientific">Hyphomicrobium nitrativorans NL23</name>
    <dbReference type="NCBI Taxonomy" id="1029756"/>
    <lineage>
        <taxon>Bacteria</taxon>
        <taxon>Pseudomonadati</taxon>
        <taxon>Pseudomonadota</taxon>
        <taxon>Alphaproteobacteria</taxon>
        <taxon>Hyphomicrobiales</taxon>
        <taxon>Hyphomicrobiaceae</taxon>
        <taxon>Hyphomicrobium</taxon>
    </lineage>
</organism>
<protein>
    <submittedName>
        <fullName evidence="1">Head-tail adaptor protein</fullName>
    </submittedName>
</protein>
<accession>V5SEU0</accession>
<dbReference type="InterPro" id="IPR038666">
    <property type="entry name" value="SSP1_head-tail_sf"/>
</dbReference>
<reference evidence="1 2" key="1">
    <citation type="journal article" date="2014" name="Genome Announc.">
        <title>Complete Genome Sequence of Hyphomicrobium nitrativorans Strain NL23, a Denitrifying Bacterium Isolated from Biofilm of a Methanol-Fed Denitrification System Treating Seawater at the Montreal Biodome.</title>
        <authorList>
            <person name="Martineau C."/>
            <person name="Villeneuve C."/>
            <person name="Mauffrey F."/>
            <person name="Villemur R."/>
        </authorList>
    </citation>
    <scope>NUCLEOTIDE SEQUENCE [LARGE SCALE GENOMIC DNA]</scope>
    <source>
        <strain evidence="1">NL23</strain>
    </source>
</reference>
<dbReference type="EMBL" id="CP006912">
    <property type="protein sequence ID" value="AHB49043.1"/>
    <property type="molecule type" value="Genomic_DNA"/>
</dbReference>
<dbReference type="PATRIC" id="fig|1029756.8.peg.2598"/>
<dbReference type="AlphaFoldDB" id="V5SEU0"/>